<dbReference type="NCBIfam" id="TIGR03025">
    <property type="entry name" value="EPS_sugtrans"/>
    <property type="match status" value="1"/>
</dbReference>
<dbReference type="NCBIfam" id="TIGR03022">
    <property type="entry name" value="WbaP_sugtrans"/>
    <property type="match status" value="1"/>
</dbReference>
<dbReference type="GO" id="GO:0005886">
    <property type="term" value="C:plasma membrane"/>
    <property type="evidence" value="ECO:0007669"/>
    <property type="project" value="UniProtKB-SubCell"/>
</dbReference>
<keyword evidence="7 9" id="KW-1133">Transmembrane helix</keyword>
<sequence>MSLTEFDIWYRTRYRRTSSALTTTILIIFDLIAVMMSFGAGFFLVNLYDFSAINFRSFVTYWPYLPAFIIVFYVTHLYPGISLAPAEELRRFTIASLMAHGGIIMSRYVEDQEWDYISIAFIVSFLCSMVILLFFRSCARSFLAKTRLGGIPAVIYGNGATGQLIVDRLLNSRQMGYIPVLILDNNPETGEEYRGIPIIADTSIGPEIVSRYNIKMAIVAMPELKRTELAKLLNYSVAAFRYSVLIPNFFGITNIWMSVRDFDGILGFASSHKLKMPWNLGCKRFMDLSIVVLGGLIISPLLLFLALLVKTSSPGPVLYGHTRLGKDGKPFKAYKFRSMVVDADERLKKLLDSDPEIKKEWEASHKLKNDPRVTKVGKFLRKTSLDEFPQIFNIIKGEMSLVGPRPIVQDEVKKYGQDFYRIFSVKPGLSGMWQVSGRSNTDYSERISYDTYYLESWSVWLDLWILYKTVGVVIRGKGAY</sequence>
<dbReference type="EMBL" id="CP067089">
    <property type="protein sequence ID" value="QQO09791.1"/>
    <property type="molecule type" value="Genomic_DNA"/>
</dbReference>
<dbReference type="Proteomes" id="UP000595917">
    <property type="component" value="Chromosome"/>
</dbReference>
<protein>
    <submittedName>
        <fullName evidence="11">Undecaprenyl-phosphate galactose phosphotransferase WbaP</fullName>
    </submittedName>
</protein>
<evidence type="ECO:0000256" key="8">
    <source>
        <dbReference type="ARBA" id="ARBA00023136"/>
    </source>
</evidence>
<proteinExistence type="inferred from homology"/>
<feature type="transmembrane region" description="Helical" evidence="9">
    <location>
        <begin position="92"/>
        <end position="110"/>
    </location>
</feature>
<accession>A0A7T7XNW6</accession>
<keyword evidence="4" id="KW-1003">Cell membrane</keyword>
<feature type="transmembrane region" description="Helical" evidence="9">
    <location>
        <begin position="20"/>
        <end position="44"/>
    </location>
</feature>
<keyword evidence="8 9" id="KW-0472">Membrane</keyword>
<evidence type="ECO:0000256" key="3">
    <source>
        <dbReference type="ARBA" id="ARBA00006464"/>
    </source>
</evidence>
<keyword evidence="12" id="KW-1185">Reference proteome</keyword>
<feature type="transmembrane region" description="Helical" evidence="9">
    <location>
        <begin position="64"/>
        <end position="85"/>
    </location>
</feature>
<dbReference type="InterPro" id="IPR003362">
    <property type="entry name" value="Bact_transf"/>
</dbReference>
<gene>
    <name evidence="11" type="primary">wbaP</name>
    <name evidence="11" type="ORF">JFL75_02460</name>
</gene>
<evidence type="ECO:0000256" key="2">
    <source>
        <dbReference type="ARBA" id="ARBA00004236"/>
    </source>
</evidence>
<dbReference type="AlphaFoldDB" id="A0A7T7XNW6"/>
<comment type="subcellular location">
    <subcellularLocation>
        <location evidence="2">Cell membrane</location>
    </subcellularLocation>
    <subcellularLocation>
        <location evidence="1">Membrane</location>
        <topology evidence="1">Multi-pass membrane protein</topology>
    </subcellularLocation>
</comment>
<evidence type="ECO:0000256" key="9">
    <source>
        <dbReference type="SAM" id="Phobius"/>
    </source>
</evidence>
<dbReference type="PANTHER" id="PTHR30576:SF4">
    <property type="entry name" value="UNDECAPRENYL-PHOSPHATE GALACTOSE PHOSPHOTRANSFERASE"/>
    <property type="match status" value="1"/>
</dbReference>
<keyword evidence="5" id="KW-0808">Transferase</keyword>
<dbReference type="PANTHER" id="PTHR30576">
    <property type="entry name" value="COLANIC BIOSYNTHESIS UDP-GLUCOSE LIPID CARRIER TRANSFERASE"/>
    <property type="match status" value="1"/>
</dbReference>
<evidence type="ECO:0000256" key="7">
    <source>
        <dbReference type="ARBA" id="ARBA00022989"/>
    </source>
</evidence>
<evidence type="ECO:0000256" key="4">
    <source>
        <dbReference type="ARBA" id="ARBA00022475"/>
    </source>
</evidence>
<dbReference type="InterPro" id="IPR017472">
    <property type="entry name" value="Undecaprenyl-P_galact_Ptfrase"/>
</dbReference>
<dbReference type="RefSeq" id="WP_215627094.1">
    <property type="nucleotide sequence ID" value="NZ_CP067089.2"/>
</dbReference>
<dbReference type="GO" id="GO:0016780">
    <property type="term" value="F:phosphotransferase activity, for other substituted phosphate groups"/>
    <property type="evidence" value="ECO:0007669"/>
    <property type="project" value="TreeGrafter"/>
</dbReference>
<dbReference type="Gene3D" id="3.40.50.720">
    <property type="entry name" value="NAD(P)-binding Rossmann-like Domain"/>
    <property type="match status" value="1"/>
</dbReference>
<evidence type="ECO:0000256" key="1">
    <source>
        <dbReference type="ARBA" id="ARBA00004141"/>
    </source>
</evidence>
<comment type="similarity">
    <text evidence="3">Belongs to the bacterial sugar transferase family.</text>
</comment>
<reference evidence="11" key="1">
    <citation type="submission" date="2021-01" db="EMBL/GenBank/DDBJ databases">
        <title>Description of Breznakiella homolactica.</title>
        <authorList>
            <person name="Song Y."/>
            <person name="Brune A."/>
        </authorList>
    </citation>
    <scope>NUCLEOTIDE SEQUENCE</scope>
    <source>
        <strain evidence="11">RmG30</strain>
    </source>
</reference>
<evidence type="ECO:0000313" key="12">
    <source>
        <dbReference type="Proteomes" id="UP000595917"/>
    </source>
</evidence>
<keyword evidence="6 9" id="KW-0812">Transmembrane</keyword>
<organism evidence="11 12">
    <name type="scientific">Breznakiella homolactica</name>
    <dbReference type="NCBI Taxonomy" id="2798577"/>
    <lineage>
        <taxon>Bacteria</taxon>
        <taxon>Pseudomonadati</taxon>
        <taxon>Spirochaetota</taxon>
        <taxon>Spirochaetia</taxon>
        <taxon>Spirochaetales</taxon>
        <taxon>Breznakiellaceae</taxon>
        <taxon>Breznakiella</taxon>
    </lineage>
</organism>
<dbReference type="Pfam" id="PF02397">
    <property type="entry name" value="Bac_transf"/>
    <property type="match status" value="1"/>
</dbReference>
<evidence type="ECO:0000256" key="5">
    <source>
        <dbReference type="ARBA" id="ARBA00022679"/>
    </source>
</evidence>
<evidence type="ECO:0000313" key="11">
    <source>
        <dbReference type="EMBL" id="QQO09791.1"/>
    </source>
</evidence>
<dbReference type="Pfam" id="PF13727">
    <property type="entry name" value="CoA_binding_3"/>
    <property type="match status" value="1"/>
</dbReference>
<feature type="transmembrane region" description="Helical" evidence="9">
    <location>
        <begin position="285"/>
        <end position="309"/>
    </location>
</feature>
<feature type="transmembrane region" description="Helical" evidence="9">
    <location>
        <begin position="116"/>
        <end position="135"/>
    </location>
</feature>
<evidence type="ECO:0000256" key="6">
    <source>
        <dbReference type="ARBA" id="ARBA00022692"/>
    </source>
</evidence>
<dbReference type="GO" id="GO:0000271">
    <property type="term" value="P:polysaccharide biosynthetic process"/>
    <property type="evidence" value="ECO:0007669"/>
    <property type="project" value="InterPro"/>
</dbReference>
<feature type="domain" description="Bacterial sugar transferase" evidence="10">
    <location>
        <begin position="283"/>
        <end position="474"/>
    </location>
</feature>
<evidence type="ECO:0000259" key="10">
    <source>
        <dbReference type="Pfam" id="PF02397"/>
    </source>
</evidence>
<name>A0A7T7XNW6_9SPIR</name>
<dbReference type="KEGG" id="bhc:JFL75_02460"/>
<dbReference type="InterPro" id="IPR017475">
    <property type="entry name" value="EPS_sugar_tfrase"/>
</dbReference>